<dbReference type="AlphaFoldDB" id="A0A562QLW6"/>
<dbReference type="RefSeq" id="WP_145138562.1">
    <property type="nucleotide sequence ID" value="NZ_VLKY01000002.1"/>
</dbReference>
<dbReference type="InterPro" id="IPR001046">
    <property type="entry name" value="NRAMP_fam"/>
</dbReference>
<dbReference type="PRINTS" id="PR00447">
    <property type="entry name" value="NATRESASSCMP"/>
</dbReference>
<dbReference type="NCBIfam" id="TIGR01197">
    <property type="entry name" value="nramp"/>
    <property type="match status" value="1"/>
</dbReference>
<gene>
    <name evidence="7" type="primary">mntH</name>
    <name evidence="8" type="ORF">IQ22_00880</name>
</gene>
<comment type="function">
    <text evidence="7">H(+)-stimulated, divalent metal cation uptake system.</text>
</comment>
<keyword evidence="7" id="KW-0406">Ion transport</keyword>
<organism evidence="8 9">
    <name type="scientific">Pseudomonas duriflava</name>
    <dbReference type="NCBI Taxonomy" id="459528"/>
    <lineage>
        <taxon>Bacteria</taxon>
        <taxon>Pseudomonadati</taxon>
        <taxon>Pseudomonadota</taxon>
        <taxon>Gammaproteobacteria</taxon>
        <taxon>Pseudomonadales</taxon>
        <taxon>Pseudomonadaceae</taxon>
        <taxon>Pseudomonas</taxon>
    </lineage>
</organism>
<dbReference type="GO" id="GO:0005384">
    <property type="term" value="F:manganese ion transmembrane transporter activity"/>
    <property type="evidence" value="ECO:0007669"/>
    <property type="project" value="TreeGrafter"/>
</dbReference>
<protein>
    <recommendedName>
        <fullName evidence="7">Divalent metal cation transporter MntH</fullName>
    </recommendedName>
</protein>
<evidence type="ECO:0000256" key="5">
    <source>
        <dbReference type="ARBA" id="ARBA00022989"/>
    </source>
</evidence>
<dbReference type="GO" id="GO:0015293">
    <property type="term" value="F:symporter activity"/>
    <property type="evidence" value="ECO:0007669"/>
    <property type="project" value="UniProtKB-UniRule"/>
</dbReference>
<dbReference type="GO" id="GO:0015086">
    <property type="term" value="F:cadmium ion transmembrane transporter activity"/>
    <property type="evidence" value="ECO:0007669"/>
    <property type="project" value="TreeGrafter"/>
</dbReference>
<dbReference type="GO" id="GO:0034755">
    <property type="term" value="P:iron ion transmembrane transport"/>
    <property type="evidence" value="ECO:0007669"/>
    <property type="project" value="TreeGrafter"/>
</dbReference>
<feature type="transmembrane region" description="Helical" evidence="7">
    <location>
        <begin position="259"/>
        <end position="284"/>
    </location>
</feature>
<evidence type="ECO:0000313" key="8">
    <source>
        <dbReference type="EMBL" id="TWI57663.1"/>
    </source>
</evidence>
<feature type="transmembrane region" description="Helical" evidence="7">
    <location>
        <begin position="64"/>
        <end position="91"/>
    </location>
</feature>
<feature type="transmembrane region" description="Helical" evidence="7">
    <location>
        <begin position="304"/>
        <end position="321"/>
    </location>
</feature>
<evidence type="ECO:0000256" key="3">
    <source>
        <dbReference type="ARBA" id="ARBA00022692"/>
    </source>
</evidence>
<keyword evidence="5 7" id="KW-1133">Transmembrane helix</keyword>
<proteinExistence type="inferred from homology"/>
<keyword evidence="3 7" id="KW-0812">Transmembrane</keyword>
<comment type="caution">
    <text evidence="8">The sequence shown here is derived from an EMBL/GenBank/DDBJ whole genome shotgun (WGS) entry which is preliminary data.</text>
</comment>
<feature type="transmembrane region" description="Helical" evidence="7">
    <location>
        <begin position="352"/>
        <end position="370"/>
    </location>
</feature>
<keyword evidence="4 7" id="KW-0769">Symport</keyword>
<feature type="transmembrane region" description="Helical" evidence="7">
    <location>
        <begin position="376"/>
        <end position="397"/>
    </location>
</feature>
<evidence type="ECO:0000256" key="4">
    <source>
        <dbReference type="ARBA" id="ARBA00022847"/>
    </source>
</evidence>
<dbReference type="PANTHER" id="PTHR11706:SF33">
    <property type="entry name" value="NATURAL RESISTANCE-ASSOCIATED MACROPHAGE PROTEIN 2"/>
    <property type="match status" value="1"/>
</dbReference>
<dbReference type="NCBIfam" id="NF001923">
    <property type="entry name" value="PRK00701.1"/>
    <property type="match status" value="1"/>
</dbReference>
<dbReference type="NCBIfam" id="NF037982">
    <property type="entry name" value="Nramp_1"/>
    <property type="match status" value="1"/>
</dbReference>
<accession>A0A562QLW6</accession>
<dbReference type="GO" id="GO:0005886">
    <property type="term" value="C:plasma membrane"/>
    <property type="evidence" value="ECO:0007669"/>
    <property type="project" value="UniProtKB-SubCell"/>
</dbReference>
<dbReference type="GO" id="GO:0046872">
    <property type="term" value="F:metal ion binding"/>
    <property type="evidence" value="ECO:0007669"/>
    <property type="project" value="UniProtKB-UniRule"/>
</dbReference>
<dbReference type="Proteomes" id="UP000316905">
    <property type="component" value="Unassembled WGS sequence"/>
</dbReference>
<comment type="subcellular location">
    <subcellularLocation>
        <location evidence="7">Cell membrane</location>
        <topology evidence="7">Multi-pass membrane protein</topology>
    </subcellularLocation>
    <subcellularLocation>
        <location evidence="1">Membrane</location>
        <topology evidence="1">Multi-pass membrane protein</topology>
    </subcellularLocation>
</comment>
<feature type="transmembrane region" description="Helical" evidence="7">
    <location>
        <begin position="417"/>
        <end position="439"/>
    </location>
</feature>
<evidence type="ECO:0000313" key="9">
    <source>
        <dbReference type="Proteomes" id="UP000316905"/>
    </source>
</evidence>
<keyword evidence="6 7" id="KW-0472">Membrane</keyword>
<comment type="similarity">
    <text evidence="7">Belongs to the NRAMP family.</text>
</comment>
<name>A0A562QLW6_9PSED</name>
<evidence type="ECO:0000256" key="6">
    <source>
        <dbReference type="ARBA" id="ARBA00023136"/>
    </source>
</evidence>
<evidence type="ECO:0000256" key="1">
    <source>
        <dbReference type="ARBA" id="ARBA00004141"/>
    </source>
</evidence>
<reference evidence="8 9" key="1">
    <citation type="journal article" date="2015" name="Stand. Genomic Sci.">
        <title>Genomic Encyclopedia of Bacterial and Archaeal Type Strains, Phase III: the genomes of soil and plant-associated and newly described type strains.</title>
        <authorList>
            <person name="Whitman W.B."/>
            <person name="Woyke T."/>
            <person name="Klenk H.P."/>
            <person name="Zhou Y."/>
            <person name="Lilburn T.G."/>
            <person name="Beck B.J."/>
            <person name="De Vos P."/>
            <person name="Vandamme P."/>
            <person name="Eisen J.A."/>
            <person name="Garrity G."/>
            <person name="Hugenholtz P."/>
            <person name="Kyrpides N.C."/>
        </authorList>
    </citation>
    <scope>NUCLEOTIDE SEQUENCE [LARGE SCALE GENOMIC DNA]</scope>
    <source>
        <strain evidence="8 9">CGMCC 1.6858</strain>
    </source>
</reference>
<dbReference type="PANTHER" id="PTHR11706">
    <property type="entry name" value="SOLUTE CARRIER PROTEIN FAMILY 11 MEMBER"/>
    <property type="match status" value="1"/>
</dbReference>
<feature type="transmembrane region" description="Helical" evidence="7">
    <location>
        <begin position="136"/>
        <end position="159"/>
    </location>
</feature>
<dbReference type="EMBL" id="VLKY01000002">
    <property type="protein sequence ID" value="TWI57663.1"/>
    <property type="molecule type" value="Genomic_DNA"/>
</dbReference>
<keyword evidence="7" id="KW-1003">Cell membrane</keyword>
<dbReference type="HAMAP" id="MF_00221">
    <property type="entry name" value="NRAMP"/>
    <property type="match status" value="1"/>
</dbReference>
<evidence type="ECO:0000256" key="7">
    <source>
        <dbReference type="HAMAP-Rule" id="MF_00221"/>
    </source>
</evidence>
<keyword evidence="9" id="KW-1185">Reference proteome</keyword>
<evidence type="ECO:0000256" key="2">
    <source>
        <dbReference type="ARBA" id="ARBA00022448"/>
    </source>
</evidence>
<feature type="transmembrane region" description="Helical" evidence="7">
    <location>
        <begin position="171"/>
        <end position="195"/>
    </location>
</feature>
<feature type="transmembrane region" description="Helical" evidence="7">
    <location>
        <begin position="215"/>
        <end position="233"/>
    </location>
</feature>
<dbReference type="OrthoDB" id="9787548at2"/>
<dbReference type="Pfam" id="PF01566">
    <property type="entry name" value="Nramp"/>
    <property type="match status" value="1"/>
</dbReference>
<keyword evidence="2 7" id="KW-0813">Transport</keyword>
<sequence>MKFSLPKIATAPFCPSEVNGSVLVDPGAPFWRRVLQFSGPGLLVSIGYMDPGNWATAIEAGSRFGYSLLFVVLLASLSGMVIQCLCSRLGLATGKDLAQLSRERYSPRIAKTHWLLAQISIIATDLAEVLGCALAFHLLLGCSLTTGIALTAFDTLLILGLQSKGFRRLEAIMLGLAATIGVCFFIELALVKPFWPDVAKGFVPSWEAISHQDPLYLAIGILGATVMPHNLYLHTSIVQTRLVAQDQASRREAIRLARFDTIGSLALALLINAAILILAASAFYRTGHTDVVEIQDAYHLLDPLVGGALASILFGVALLASGQSSTFTGTIAGQVILEGYLQLKIPCWQQRLITRALALIPAFVGVWWLGDGSVGRLLVLSQVVLSLQLPFALYPLIRMTSDARLMGVFVNRYYTTLLAWFLFSVISLANLWLLSNWLFD</sequence>